<reference evidence="2" key="2">
    <citation type="submission" date="2025-09" db="UniProtKB">
        <authorList>
            <consortium name="Ensembl"/>
        </authorList>
    </citation>
    <scope>IDENTIFICATION</scope>
</reference>
<dbReference type="OMA" id="FERITIC"/>
<dbReference type="InterPro" id="IPR006176">
    <property type="entry name" value="3-OHacyl-CoA_DH_NAD-bd"/>
</dbReference>
<keyword evidence="3" id="KW-1185">Reference proteome</keyword>
<name>A0A672K4B3_SINGR</name>
<dbReference type="Pfam" id="PF02737">
    <property type="entry name" value="3HCDH_N"/>
    <property type="match status" value="1"/>
</dbReference>
<dbReference type="InterPro" id="IPR036291">
    <property type="entry name" value="NAD(P)-bd_dom_sf"/>
</dbReference>
<evidence type="ECO:0000259" key="1">
    <source>
        <dbReference type="Pfam" id="PF02737"/>
    </source>
</evidence>
<dbReference type="GO" id="GO:0006631">
    <property type="term" value="P:fatty acid metabolic process"/>
    <property type="evidence" value="ECO:0007669"/>
    <property type="project" value="InterPro"/>
</dbReference>
<accession>A0A672K4B3</accession>
<sequence length="106" mass="11542">MASLKGKIITVVGSGLIGRSWAMVFLSGGYKVKIYDNEPGQASGAITEIRKQLEELQQAKMLRGNLTAAQQLSLLSSHDDLLQALEGAFFVQVCFIATLTTKKFFC</sequence>
<evidence type="ECO:0000313" key="3">
    <source>
        <dbReference type="Proteomes" id="UP000472262"/>
    </source>
</evidence>
<dbReference type="Proteomes" id="UP000472262">
    <property type="component" value="Unassembled WGS sequence"/>
</dbReference>
<dbReference type="Ensembl" id="ENSSGRT00000005701.1">
    <property type="protein sequence ID" value="ENSSGRP00000005266.1"/>
    <property type="gene ID" value="ENSSGRG00000003392.1"/>
</dbReference>
<feature type="domain" description="3-hydroxyacyl-CoA dehydrogenase NAD binding" evidence="1">
    <location>
        <begin position="9"/>
        <end position="102"/>
    </location>
</feature>
<dbReference type="GO" id="GO:0050104">
    <property type="term" value="F:L-gulonate 3-dehydrogenase activity"/>
    <property type="evidence" value="ECO:0007669"/>
    <property type="project" value="TreeGrafter"/>
</dbReference>
<protein>
    <recommendedName>
        <fullName evidence="1">3-hydroxyacyl-CoA dehydrogenase NAD binding domain-containing protein</fullName>
    </recommendedName>
</protein>
<dbReference type="SUPFAM" id="SSF51735">
    <property type="entry name" value="NAD(P)-binding Rossmann-fold domains"/>
    <property type="match status" value="1"/>
</dbReference>
<dbReference type="GO" id="GO:0070403">
    <property type="term" value="F:NAD+ binding"/>
    <property type="evidence" value="ECO:0007669"/>
    <property type="project" value="InterPro"/>
</dbReference>
<organism evidence="2 3">
    <name type="scientific">Sinocyclocheilus grahami</name>
    <name type="common">Dianchi golden-line fish</name>
    <name type="synonym">Barbus grahami</name>
    <dbReference type="NCBI Taxonomy" id="75366"/>
    <lineage>
        <taxon>Eukaryota</taxon>
        <taxon>Metazoa</taxon>
        <taxon>Chordata</taxon>
        <taxon>Craniata</taxon>
        <taxon>Vertebrata</taxon>
        <taxon>Euteleostomi</taxon>
        <taxon>Actinopterygii</taxon>
        <taxon>Neopterygii</taxon>
        <taxon>Teleostei</taxon>
        <taxon>Ostariophysi</taxon>
        <taxon>Cypriniformes</taxon>
        <taxon>Cyprinidae</taxon>
        <taxon>Cyprininae</taxon>
        <taxon>Sinocyclocheilus</taxon>
    </lineage>
</organism>
<dbReference type="PANTHER" id="PTHR48075:SF1">
    <property type="entry name" value="LAMBDA-CRYSTALLIN HOMOLOG"/>
    <property type="match status" value="1"/>
</dbReference>
<proteinExistence type="predicted"/>
<dbReference type="InParanoid" id="A0A672K4B3"/>
<evidence type="ECO:0000313" key="2">
    <source>
        <dbReference type="Ensembl" id="ENSSGRP00000005266.1"/>
    </source>
</evidence>
<dbReference type="PANTHER" id="PTHR48075">
    <property type="entry name" value="3-HYDROXYACYL-COA DEHYDROGENASE FAMILY PROTEIN"/>
    <property type="match status" value="1"/>
</dbReference>
<dbReference type="AlphaFoldDB" id="A0A672K4B3"/>
<dbReference type="Gene3D" id="3.40.50.720">
    <property type="entry name" value="NAD(P)-binding Rossmann-like Domain"/>
    <property type="match status" value="1"/>
</dbReference>
<reference evidence="2" key="1">
    <citation type="submission" date="2025-08" db="UniProtKB">
        <authorList>
            <consortium name="Ensembl"/>
        </authorList>
    </citation>
    <scope>IDENTIFICATION</scope>
</reference>